<dbReference type="AlphaFoldDB" id="A0A0G4FMB5"/>
<evidence type="ECO:0000313" key="2">
    <source>
        <dbReference type="EMBL" id="CEM15164.1"/>
    </source>
</evidence>
<keyword evidence="1" id="KW-0472">Membrane</keyword>
<evidence type="ECO:0000256" key="1">
    <source>
        <dbReference type="SAM" id="Phobius"/>
    </source>
</evidence>
<feature type="transmembrane region" description="Helical" evidence="1">
    <location>
        <begin position="65"/>
        <end position="82"/>
    </location>
</feature>
<organism evidence="2">
    <name type="scientific">Chromera velia CCMP2878</name>
    <dbReference type="NCBI Taxonomy" id="1169474"/>
    <lineage>
        <taxon>Eukaryota</taxon>
        <taxon>Sar</taxon>
        <taxon>Alveolata</taxon>
        <taxon>Colpodellida</taxon>
        <taxon>Chromeraceae</taxon>
        <taxon>Chromera</taxon>
    </lineage>
</organism>
<protein>
    <submittedName>
        <fullName evidence="2">Uncharacterized protein</fullName>
    </submittedName>
</protein>
<dbReference type="VEuPathDB" id="CryptoDB:Cvel_17739"/>
<reference evidence="2" key="1">
    <citation type="submission" date="2014-11" db="EMBL/GenBank/DDBJ databases">
        <authorList>
            <person name="Otto D Thomas"/>
            <person name="Naeem Raeece"/>
        </authorList>
    </citation>
    <scope>NUCLEOTIDE SEQUENCE</scope>
</reference>
<gene>
    <name evidence="2" type="ORF">Cvel_17739</name>
</gene>
<dbReference type="PhylomeDB" id="A0A0G4FMB5"/>
<proteinExistence type="predicted"/>
<keyword evidence="1" id="KW-1133">Transmembrane helix</keyword>
<name>A0A0G4FMB5_9ALVE</name>
<dbReference type="EMBL" id="CDMZ01000478">
    <property type="protein sequence ID" value="CEM15164.1"/>
    <property type="molecule type" value="Genomic_DNA"/>
</dbReference>
<accession>A0A0G4FMB5</accession>
<keyword evidence="1" id="KW-0812">Transmembrane</keyword>
<sequence length="197" mass="22779">MWLSRIARAAASGGLPAPLSRCIPVSEFYIGGALDKYISIPNLTRQPLLKRWWQHFFIVETDKTIWTNAVTIGLILFFSGWLSTPPMEKLDMVYLNGEKSRILNAWHNEGKRPALAMALQGGWIRYFLRGLDHPFSLNEKKDALFKMRENYLIAKHPGVQYPFVFRHFNKVQTPDVLEVHVYPTPQAHTDWKNAPHH</sequence>